<organism evidence="2 3">
    <name type="scientific">Rhizobium phaseoli</name>
    <dbReference type="NCBI Taxonomy" id="396"/>
    <lineage>
        <taxon>Bacteria</taxon>
        <taxon>Pseudomonadati</taxon>
        <taxon>Pseudomonadota</taxon>
        <taxon>Alphaproteobacteria</taxon>
        <taxon>Hyphomicrobiales</taxon>
        <taxon>Rhizobiaceae</taxon>
        <taxon>Rhizobium/Agrobacterium group</taxon>
        <taxon>Rhizobium</taxon>
    </lineage>
</organism>
<evidence type="ECO:0000259" key="1">
    <source>
        <dbReference type="Pfam" id="PF01370"/>
    </source>
</evidence>
<dbReference type="Gene3D" id="3.40.50.720">
    <property type="entry name" value="NAD(P)-binding Rossmann-like Domain"/>
    <property type="match status" value="1"/>
</dbReference>
<dbReference type="EMBL" id="CP013573">
    <property type="protein sequence ID" value="ANL89141.1"/>
    <property type="molecule type" value="Genomic_DNA"/>
</dbReference>
<dbReference type="InterPro" id="IPR036291">
    <property type="entry name" value="NAD(P)-bd_dom_sf"/>
</dbReference>
<name>A0ABN4QZ03_9HYPH</name>
<feature type="domain" description="NAD-dependent epimerase/dehydratase" evidence="1">
    <location>
        <begin position="3"/>
        <end position="217"/>
    </location>
</feature>
<keyword evidence="3" id="KW-1185">Reference proteome</keyword>
<sequence>MRVFVTGATGFVGSAVVKDLLSAGHEVLGLVRSDRSAAELAAVGATPHRGDIEDLDSVRAGAIASDAVIHTAFSNDFSKFVENCEADRRLIEALGSAVEGTSRRLVITSAVGILPKSVRVTEDTLPETGGFNPRAATEEATDAIVQKGVHATTVRLASSVHGEGDHAFVPMLIEIARKTGVSVYIDDGQNNWPAVHRFDAAALYRLALEKGESGHRYHAVAEEKVPFKDIATAIGRGLGVPVVSKSMPEAEAHFGWFANFVAFDLDPSSDLTQARLGWKPTMPTLLSDLASGAYFKPAEDPKALRG</sequence>
<dbReference type="SUPFAM" id="SSF51735">
    <property type="entry name" value="NAD(P)-binding Rossmann-fold domains"/>
    <property type="match status" value="1"/>
</dbReference>
<geneLocation type="plasmid" evidence="2 3">
    <name>pRphaN771e</name>
</geneLocation>
<evidence type="ECO:0000313" key="2">
    <source>
        <dbReference type="EMBL" id="ANL89141.1"/>
    </source>
</evidence>
<evidence type="ECO:0000313" key="3">
    <source>
        <dbReference type="Proteomes" id="UP000078551"/>
    </source>
</evidence>
<accession>A0ABN4QZ03</accession>
<proteinExistence type="predicted"/>
<dbReference type="RefSeq" id="WP_037144236.1">
    <property type="nucleotide sequence ID" value="NZ_CP013523.1"/>
</dbReference>
<reference evidence="2 3" key="1">
    <citation type="submission" date="2015-11" db="EMBL/GenBank/DDBJ databases">
        <title>The limits of bacterial species coexistence and the symbiotic plasmid transference in sympatric Rhizobium populations.</title>
        <authorList>
            <person name="Perez-Carrascal O.M."/>
            <person name="VanInsberghe D."/>
            <person name="Juarez S."/>
            <person name="Polz M.F."/>
            <person name="Vinuesa P."/>
            <person name="Gonzalez V."/>
        </authorList>
    </citation>
    <scope>NUCLEOTIDE SEQUENCE [LARGE SCALE GENOMIC DNA]</scope>
    <source>
        <strain evidence="2 3">N771</strain>
        <plasmid evidence="2 3">pRphaN771e</plasmid>
    </source>
</reference>
<dbReference type="Pfam" id="PF01370">
    <property type="entry name" value="Epimerase"/>
    <property type="match status" value="1"/>
</dbReference>
<gene>
    <name evidence="2" type="ORF">AMC81_PE00898</name>
</gene>
<dbReference type="CDD" id="cd05262">
    <property type="entry name" value="SDR_a7"/>
    <property type="match status" value="1"/>
</dbReference>
<dbReference type="Proteomes" id="UP000078551">
    <property type="component" value="Plasmid pRphaN771e"/>
</dbReference>
<dbReference type="InterPro" id="IPR051783">
    <property type="entry name" value="NAD(P)-dependent_oxidoreduct"/>
</dbReference>
<dbReference type="PANTHER" id="PTHR48079">
    <property type="entry name" value="PROTEIN YEEZ"/>
    <property type="match status" value="1"/>
</dbReference>
<protein>
    <submittedName>
        <fullName evidence="2">NAD-dependent nucleoside-diphosphate-sugar epimerase protein</fullName>
    </submittedName>
</protein>
<dbReference type="PANTHER" id="PTHR48079:SF6">
    <property type="entry name" value="NAD(P)-BINDING DOMAIN-CONTAINING PROTEIN-RELATED"/>
    <property type="match status" value="1"/>
</dbReference>
<dbReference type="InterPro" id="IPR001509">
    <property type="entry name" value="Epimerase_deHydtase"/>
</dbReference>
<keyword evidence="2" id="KW-0614">Plasmid</keyword>